<comment type="caution">
    <text evidence="1">The sequence shown here is derived from an EMBL/GenBank/DDBJ whole genome shotgun (WGS) entry which is preliminary data.</text>
</comment>
<organism evidence="1 2">
    <name type="scientific">Hassallia byssoidea VB512170</name>
    <dbReference type="NCBI Taxonomy" id="1304833"/>
    <lineage>
        <taxon>Bacteria</taxon>
        <taxon>Bacillati</taxon>
        <taxon>Cyanobacteriota</taxon>
        <taxon>Cyanophyceae</taxon>
        <taxon>Nostocales</taxon>
        <taxon>Tolypothrichaceae</taxon>
        <taxon>Hassallia</taxon>
    </lineage>
</organism>
<dbReference type="RefSeq" id="WP_039741429.1">
    <property type="nucleotide sequence ID" value="NZ_JTCM02000065.1"/>
</dbReference>
<gene>
    <name evidence="1" type="ORF">PI95_022845</name>
</gene>
<accession>A0A846HFA8</accession>
<evidence type="ECO:0000313" key="1">
    <source>
        <dbReference type="EMBL" id="NEU75314.1"/>
    </source>
</evidence>
<keyword evidence="2" id="KW-1185">Reference proteome</keyword>
<dbReference type="AlphaFoldDB" id="A0A846HFA8"/>
<reference evidence="1 2" key="1">
    <citation type="journal article" date="2015" name="Genome Announc.">
        <title>Draft Genome Sequence of Cyanobacterium Hassallia byssoidea Strain VB512170, Isolated from Monuments in India.</title>
        <authorList>
            <person name="Singh D."/>
            <person name="Chandrababunaidu M.M."/>
            <person name="Panda A."/>
            <person name="Sen D."/>
            <person name="Bhattacharyya S."/>
            <person name="Adhikary S.P."/>
            <person name="Tripathy S."/>
        </authorList>
    </citation>
    <scope>NUCLEOTIDE SEQUENCE [LARGE SCALE GENOMIC DNA]</scope>
    <source>
        <strain evidence="1 2">VB512170</strain>
    </source>
</reference>
<dbReference type="EMBL" id="JTCM02000065">
    <property type="protein sequence ID" value="NEU75314.1"/>
    <property type="molecule type" value="Genomic_DNA"/>
</dbReference>
<name>A0A846HFA8_9CYAN</name>
<protein>
    <submittedName>
        <fullName evidence="1">Uncharacterized protein</fullName>
    </submittedName>
</protein>
<dbReference type="Proteomes" id="UP000031549">
    <property type="component" value="Unassembled WGS sequence"/>
</dbReference>
<evidence type="ECO:0000313" key="2">
    <source>
        <dbReference type="Proteomes" id="UP000031549"/>
    </source>
</evidence>
<sequence length="243" mass="28142">MYIELVPDCEQSPQKFKIVHAPTYLLLDKNYQIGDCIPASDIHLIVEHAVNLGYQVKIYPPIKYPLPAISDELADLMTFYPSDLKMRLNGMVFEQRAYVMAKSHDEICLDRKSRTLLQEAEYWLINYAREVIAKRESCVSDILNYMDNTTFREKAINTLMSWQPNWEKAISLHAKSKFEAGNNEFEVISYHHLLNKKGREGTMVMCRVTKAINKFPEFPTFPYDANCTLGTYQVENALSQRLA</sequence>
<proteinExistence type="predicted"/>